<evidence type="ECO:0000259" key="2">
    <source>
        <dbReference type="Pfam" id="PF08327"/>
    </source>
</evidence>
<comment type="similarity">
    <text evidence="1">Belongs to the AHA1 family.</text>
</comment>
<dbReference type="Pfam" id="PF08327">
    <property type="entry name" value="AHSA1"/>
    <property type="match status" value="1"/>
</dbReference>
<proteinExistence type="inferred from homology"/>
<dbReference type="SUPFAM" id="SSF55961">
    <property type="entry name" value="Bet v1-like"/>
    <property type="match status" value="1"/>
</dbReference>
<evidence type="ECO:0000313" key="3">
    <source>
        <dbReference type="EMBL" id="MBB4124349.1"/>
    </source>
</evidence>
<dbReference type="EMBL" id="JACIDZ010000021">
    <property type="protein sequence ID" value="MBB4124349.1"/>
    <property type="molecule type" value="Genomic_DNA"/>
</dbReference>
<dbReference type="InterPro" id="IPR013538">
    <property type="entry name" value="ASHA1/2-like_C"/>
</dbReference>
<evidence type="ECO:0000313" key="4">
    <source>
        <dbReference type="Proteomes" id="UP000530571"/>
    </source>
</evidence>
<dbReference type="RefSeq" id="WP_183490948.1">
    <property type="nucleotide sequence ID" value="NZ_JACIDZ010000021.1"/>
</dbReference>
<name>A0A7W6KN27_9HYPH</name>
<gene>
    <name evidence="3" type="ORF">GGR30_004307</name>
</gene>
<keyword evidence="4" id="KW-1185">Reference proteome</keyword>
<evidence type="ECO:0000256" key="1">
    <source>
        <dbReference type="ARBA" id="ARBA00006817"/>
    </source>
</evidence>
<sequence length="136" mass="15827">MDTTTQQTRTVLIERDFPHPPAKIWRTLTEPHLIAEWLMDTDFRSEVGNRFRFTAEWGAVDCEVLEIEPQRLLSYSWGDGDLDTIVTFTLMPVAKGTRLRMEQTGFRSTQPRYYGGAKQGWPRFFDGLEQVLARLD</sequence>
<dbReference type="Gene3D" id="3.30.530.20">
    <property type="match status" value="1"/>
</dbReference>
<dbReference type="InterPro" id="IPR023393">
    <property type="entry name" value="START-like_dom_sf"/>
</dbReference>
<accession>A0A7W6KN27</accession>
<comment type="caution">
    <text evidence="3">The sequence shown here is derived from an EMBL/GenBank/DDBJ whole genome shotgun (WGS) entry which is preliminary data.</text>
</comment>
<dbReference type="CDD" id="cd07814">
    <property type="entry name" value="SRPBCC_CalC_Aha1-like"/>
    <property type="match status" value="1"/>
</dbReference>
<feature type="domain" description="Activator of Hsp90 ATPase homologue 1/2-like C-terminal" evidence="2">
    <location>
        <begin position="19"/>
        <end position="132"/>
    </location>
</feature>
<organism evidence="3 4">
    <name type="scientific">Martelella radicis</name>
    <dbReference type="NCBI Taxonomy" id="1397476"/>
    <lineage>
        <taxon>Bacteria</taxon>
        <taxon>Pseudomonadati</taxon>
        <taxon>Pseudomonadota</taxon>
        <taxon>Alphaproteobacteria</taxon>
        <taxon>Hyphomicrobiales</taxon>
        <taxon>Aurantimonadaceae</taxon>
        <taxon>Martelella</taxon>
    </lineage>
</organism>
<protein>
    <submittedName>
        <fullName evidence="3">Uncharacterized protein YndB with AHSA1/START domain</fullName>
    </submittedName>
</protein>
<dbReference type="Proteomes" id="UP000530571">
    <property type="component" value="Unassembled WGS sequence"/>
</dbReference>
<reference evidence="3 4" key="1">
    <citation type="submission" date="2020-08" db="EMBL/GenBank/DDBJ databases">
        <title>Genomic Encyclopedia of Type Strains, Phase IV (KMG-IV): sequencing the most valuable type-strain genomes for metagenomic binning, comparative biology and taxonomic classification.</title>
        <authorList>
            <person name="Goeker M."/>
        </authorList>
    </citation>
    <scope>NUCLEOTIDE SEQUENCE [LARGE SCALE GENOMIC DNA]</scope>
    <source>
        <strain evidence="3 4">DSM 28101</strain>
    </source>
</reference>
<dbReference type="AlphaFoldDB" id="A0A7W6KN27"/>